<dbReference type="RefSeq" id="WP_284151205.1">
    <property type="nucleotide sequence ID" value="NZ_AP025516.1"/>
</dbReference>
<dbReference type="EMBL" id="AP025516">
    <property type="protein sequence ID" value="BDD87793.1"/>
    <property type="molecule type" value="Genomic_DNA"/>
</dbReference>
<dbReference type="HAMAP" id="MF_01077">
    <property type="entry name" value="RimP"/>
    <property type="match status" value="1"/>
</dbReference>
<keyword evidence="1 3" id="KW-0963">Cytoplasm</keyword>
<dbReference type="SUPFAM" id="SSF74942">
    <property type="entry name" value="YhbC-like, C-terminal domain"/>
    <property type="match status" value="1"/>
</dbReference>
<keyword evidence="2 3" id="KW-0690">Ribosome biogenesis</keyword>
<protein>
    <recommendedName>
        <fullName evidence="3">Ribosome maturation factor RimP</fullName>
    </recommendedName>
</protein>
<dbReference type="InterPro" id="IPR035956">
    <property type="entry name" value="RimP_N_sf"/>
</dbReference>
<reference evidence="6 7" key="1">
    <citation type="submission" date="2022-01" db="EMBL/GenBank/DDBJ databases">
        <title>Desulfofustis limnae sp. nov., a novel mesophilic sulfate-reducing bacterium isolated from marsh soil.</title>
        <authorList>
            <person name="Watanabe M."/>
            <person name="Takahashi A."/>
            <person name="Kojima H."/>
            <person name="Fukui M."/>
        </authorList>
    </citation>
    <scope>NUCLEOTIDE SEQUENCE [LARGE SCALE GENOMIC DNA]</scope>
    <source>
        <strain evidence="6 7">PPLL</strain>
    </source>
</reference>
<dbReference type="Pfam" id="PF02576">
    <property type="entry name" value="RimP_N"/>
    <property type="match status" value="1"/>
</dbReference>
<feature type="domain" description="Ribosome maturation factor RimP N-terminal" evidence="4">
    <location>
        <begin position="13"/>
        <end position="84"/>
    </location>
</feature>
<dbReference type="InterPro" id="IPR036847">
    <property type="entry name" value="RimP_C_sf"/>
</dbReference>
<proteinExistence type="inferred from homology"/>
<dbReference type="InterPro" id="IPR003728">
    <property type="entry name" value="Ribosome_maturation_RimP"/>
</dbReference>
<sequence length="151" mass="17186">MSALVVDRVRAFAEALLPSLGLELYDIQFRREGHGWVLRLTIDRVGGVSLDDCSRVSRELGDFLDVEDMIDHQYHLEVSSPGIERTLRTLDESRRFVGEKVRVKVKQERDGQKVFVGRLQEVSDGRLTVALEQGGTTTFAWEEIQKARLTL</sequence>
<evidence type="ECO:0000256" key="1">
    <source>
        <dbReference type="ARBA" id="ARBA00022490"/>
    </source>
</evidence>
<dbReference type="Gene3D" id="2.30.30.180">
    <property type="entry name" value="Ribosome maturation factor RimP, C-terminal domain"/>
    <property type="match status" value="1"/>
</dbReference>
<dbReference type="PANTHER" id="PTHR33867:SF1">
    <property type="entry name" value="RIBOSOME MATURATION FACTOR RIMP"/>
    <property type="match status" value="1"/>
</dbReference>
<evidence type="ECO:0000259" key="5">
    <source>
        <dbReference type="Pfam" id="PF17384"/>
    </source>
</evidence>
<comment type="function">
    <text evidence="3">Required for maturation of 30S ribosomal subunits.</text>
</comment>
<evidence type="ECO:0000313" key="6">
    <source>
        <dbReference type="EMBL" id="BDD87793.1"/>
    </source>
</evidence>
<organism evidence="6 7">
    <name type="scientific">Desulfofustis limnaeus</name>
    <dbReference type="NCBI Taxonomy" id="2740163"/>
    <lineage>
        <taxon>Bacteria</taxon>
        <taxon>Pseudomonadati</taxon>
        <taxon>Thermodesulfobacteriota</taxon>
        <taxon>Desulfobulbia</taxon>
        <taxon>Desulfobulbales</taxon>
        <taxon>Desulfocapsaceae</taxon>
        <taxon>Desulfofustis</taxon>
    </lineage>
</organism>
<name>A0ABM7WA11_9BACT</name>
<accession>A0ABM7WA11</accession>
<comment type="subcellular location">
    <subcellularLocation>
        <location evidence="3">Cytoplasm</location>
    </subcellularLocation>
</comment>
<feature type="domain" description="Ribosome maturation factor RimP C-terminal" evidence="5">
    <location>
        <begin position="88"/>
        <end position="150"/>
    </location>
</feature>
<gene>
    <name evidence="3 6" type="primary">rimP</name>
    <name evidence="6" type="ORF">DPPLL_21580</name>
</gene>
<evidence type="ECO:0000259" key="4">
    <source>
        <dbReference type="Pfam" id="PF02576"/>
    </source>
</evidence>
<evidence type="ECO:0000256" key="3">
    <source>
        <dbReference type="HAMAP-Rule" id="MF_01077"/>
    </source>
</evidence>
<comment type="similarity">
    <text evidence="3">Belongs to the RimP family.</text>
</comment>
<dbReference type="SUPFAM" id="SSF75420">
    <property type="entry name" value="YhbC-like, N-terminal domain"/>
    <property type="match status" value="1"/>
</dbReference>
<dbReference type="InterPro" id="IPR028989">
    <property type="entry name" value="RimP_N"/>
</dbReference>
<keyword evidence="7" id="KW-1185">Reference proteome</keyword>
<dbReference type="InterPro" id="IPR028998">
    <property type="entry name" value="RimP_C"/>
</dbReference>
<dbReference type="CDD" id="cd01734">
    <property type="entry name" value="YlxS_C"/>
    <property type="match status" value="1"/>
</dbReference>
<dbReference type="Pfam" id="PF17384">
    <property type="entry name" value="DUF150_C"/>
    <property type="match status" value="1"/>
</dbReference>
<dbReference type="Gene3D" id="3.30.300.70">
    <property type="entry name" value="RimP-like superfamily, N-terminal"/>
    <property type="match status" value="1"/>
</dbReference>
<evidence type="ECO:0000313" key="7">
    <source>
        <dbReference type="Proteomes" id="UP000830055"/>
    </source>
</evidence>
<evidence type="ECO:0000256" key="2">
    <source>
        <dbReference type="ARBA" id="ARBA00022517"/>
    </source>
</evidence>
<dbReference type="PANTHER" id="PTHR33867">
    <property type="entry name" value="RIBOSOME MATURATION FACTOR RIMP"/>
    <property type="match status" value="1"/>
</dbReference>
<dbReference type="Proteomes" id="UP000830055">
    <property type="component" value="Chromosome"/>
</dbReference>